<gene>
    <name evidence="3" type="ORF">PPACK8108_LOCUS4199</name>
</gene>
<name>A0AAV0ALF2_PHAPC</name>
<feature type="region of interest" description="Disordered" evidence="1">
    <location>
        <begin position="757"/>
        <end position="798"/>
    </location>
</feature>
<dbReference type="AlphaFoldDB" id="A0AAV0ALF2"/>
<keyword evidence="4" id="KW-1185">Reference proteome</keyword>
<evidence type="ECO:0000313" key="4">
    <source>
        <dbReference type="Proteomes" id="UP001153365"/>
    </source>
</evidence>
<proteinExistence type="predicted"/>
<dbReference type="EMBL" id="CALTRL010000765">
    <property type="protein sequence ID" value="CAH7669564.1"/>
    <property type="molecule type" value="Genomic_DNA"/>
</dbReference>
<feature type="compositionally biased region" description="Low complexity" evidence="1">
    <location>
        <begin position="664"/>
        <end position="679"/>
    </location>
</feature>
<evidence type="ECO:0000313" key="3">
    <source>
        <dbReference type="EMBL" id="CAH7669564.1"/>
    </source>
</evidence>
<feature type="region of interest" description="Disordered" evidence="1">
    <location>
        <begin position="1"/>
        <end position="27"/>
    </location>
</feature>
<feature type="region of interest" description="Disordered" evidence="1">
    <location>
        <begin position="900"/>
        <end position="930"/>
    </location>
</feature>
<feature type="compositionally biased region" description="Polar residues" evidence="1">
    <location>
        <begin position="1"/>
        <end position="15"/>
    </location>
</feature>
<sequence>MDRHALNSSLAQPSRPQGLPLSPLVSPPNVDHAPVPTKLAVSQKPQLPIAPQPNQLTHQFLLTELVESEKVYANDLFIIIKRIAAAYSPQNFPPPHLDHHFRLIESIFRTHKNFVATLLKLEPPPEAFPFGSFVQLLISWINDLGPVYHRYCSPNGWAGAGRWSQDQGVMSNKTLVSTLLSLQWPSSLPPPPNDIFPGAPYHPEDQYIIDSHRQPHALLTVHFALPFSRLVYYRRFYEKVLHQTVPGRPEHRMIFEATNKLSELLDLGCNQWSVDPIGRTLGVEFNKGAGSNVAQPEFNSNPSHNPKQQILPAQDHPRGNSVPVNNNLKSNPSSRSNSIIPQHPSPSTRHPPQLSNQPLSGVIPIRRVELTDVSLADDRQLPAAQSVGLNAEIGAASSSISSMNDEVFDRTNPSTPLSAASGASEKQLSTSSSMIEISPGILVQQAVLDFNIQLDTSRCKDIFTMLPKLCRLHLAPSTLTHSRTLRTSIDASFKIRPTSDPNLELFTPLGRLILLTDLLMFCEYIPPDQIGPSSHLLWLMYPPLAAKHLRVASSPTDERELEVLIMGKEVVKVMVKSRTERDNCVQSLVDAIEFGMNPSASKVFIPNSGNSLTAANHSTENPASNLFSVSGNVPAAKSPDNDKIVIASSNQTLSPTFSPREGASKSSLSPSSPNVESNLHTPQLAGQDSNLTTMSPQHSELPKTEAQEAIPEISAIKQTAGALGDHLASHPAAVDQQRPGSVDDAHFPSRIPLPIRIGTASGPSAPRPIQPRSSVSSGDAHGTALRSKTPGLPVAGKVTPTLRKAPSAHNLGFYDNSKDLRYNYPPPLPPSRSGAAGTNLQFLQDKREPGVLNSRSSDGMLTPMGSAAIPRLASVETHVKDLQYRPPSSVLITNKQRLTQRDRSGQAVDYNSGGFGDDEDDVESLQGSPKEEAITESVLAATMKTKVFLKQAHSQWKSLGAAKLHVFIQNPGNLKQLVVGDNKGKTIISTIVITDGVERVGRTGVAVDLSDKGARTGIVYMLQMKNETSADGLFEQLLAGSDRRPK</sequence>
<accession>A0AAV0ALF2</accession>
<feature type="region of interest" description="Disordered" evidence="1">
    <location>
        <begin position="405"/>
        <end position="425"/>
    </location>
</feature>
<dbReference type="Gene3D" id="1.20.900.10">
    <property type="entry name" value="Dbl homology (DH) domain"/>
    <property type="match status" value="1"/>
</dbReference>
<dbReference type="InterPro" id="IPR000219">
    <property type="entry name" value="DH_dom"/>
</dbReference>
<protein>
    <recommendedName>
        <fullName evidence="2">DH domain-containing protein</fullName>
    </recommendedName>
</protein>
<feature type="region of interest" description="Disordered" evidence="1">
    <location>
        <begin position="649"/>
        <end position="707"/>
    </location>
</feature>
<feature type="compositionally biased region" description="Polar residues" evidence="1">
    <location>
        <begin position="345"/>
        <end position="359"/>
    </location>
</feature>
<feature type="compositionally biased region" description="Low complexity" evidence="1">
    <location>
        <begin position="325"/>
        <end position="338"/>
    </location>
</feature>
<feature type="region of interest" description="Disordered" evidence="1">
    <location>
        <begin position="292"/>
        <end position="359"/>
    </location>
</feature>
<dbReference type="GO" id="GO:0005085">
    <property type="term" value="F:guanyl-nucleotide exchange factor activity"/>
    <property type="evidence" value="ECO:0007669"/>
    <property type="project" value="InterPro"/>
</dbReference>
<feature type="compositionally biased region" description="Polar residues" evidence="1">
    <location>
        <begin position="292"/>
        <end position="308"/>
    </location>
</feature>
<dbReference type="InterPro" id="IPR035899">
    <property type="entry name" value="DBL_dom_sf"/>
</dbReference>
<dbReference type="SUPFAM" id="SSF48065">
    <property type="entry name" value="DBL homology domain (DH-domain)"/>
    <property type="match status" value="1"/>
</dbReference>
<comment type="caution">
    <text evidence="3">The sequence shown here is derived from an EMBL/GenBank/DDBJ whole genome shotgun (WGS) entry which is preliminary data.</text>
</comment>
<dbReference type="Proteomes" id="UP001153365">
    <property type="component" value="Unassembled WGS sequence"/>
</dbReference>
<organism evidence="3 4">
    <name type="scientific">Phakopsora pachyrhizi</name>
    <name type="common">Asian soybean rust disease fungus</name>
    <dbReference type="NCBI Taxonomy" id="170000"/>
    <lineage>
        <taxon>Eukaryota</taxon>
        <taxon>Fungi</taxon>
        <taxon>Dikarya</taxon>
        <taxon>Basidiomycota</taxon>
        <taxon>Pucciniomycotina</taxon>
        <taxon>Pucciniomycetes</taxon>
        <taxon>Pucciniales</taxon>
        <taxon>Phakopsoraceae</taxon>
        <taxon>Phakopsora</taxon>
    </lineage>
</organism>
<evidence type="ECO:0000259" key="2">
    <source>
        <dbReference type="PROSITE" id="PS50010"/>
    </source>
</evidence>
<dbReference type="PROSITE" id="PS50010">
    <property type="entry name" value="DH_2"/>
    <property type="match status" value="1"/>
</dbReference>
<evidence type="ECO:0000256" key="1">
    <source>
        <dbReference type="SAM" id="MobiDB-lite"/>
    </source>
</evidence>
<reference evidence="3" key="1">
    <citation type="submission" date="2022-06" db="EMBL/GenBank/DDBJ databases">
        <authorList>
            <consortium name="SYNGENTA / RWTH Aachen University"/>
        </authorList>
    </citation>
    <scope>NUCLEOTIDE SEQUENCE</scope>
</reference>
<feature type="domain" description="DH" evidence="2">
    <location>
        <begin position="57"/>
        <end position="265"/>
    </location>
</feature>
<feature type="compositionally biased region" description="Polar residues" evidence="1">
    <location>
        <begin position="680"/>
        <end position="698"/>
    </location>
</feature>